<feature type="non-terminal residue" evidence="2">
    <location>
        <position position="111"/>
    </location>
</feature>
<dbReference type="Proteomes" id="UP001057375">
    <property type="component" value="Unassembled WGS sequence"/>
</dbReference>
<protein>
    <submittedName>
        <fullName evidence="2">Uncharacterized protein</fullName>
    </submittedName>
</protein>
<evidence type="ECO:0000256" key="1">
    <source>
        <dbReference type="SAM" id="MobiDB-lite"/>
    </source>
</evidence>
<evidence type="ECO:0000313" key="2">
    <source>
        <dbReference type="EMBL" id="GKT18996.1"/>
    </source>
</evidence>
<proteinExistence type="predicted"/>
<keyword evidence="3" id="KW-1185">Reference proteome</keyword>
<evidence type="ECO:0000313" key="3">
    <source>
        <dbReference type="Proteomes" id="UP001057375"/>
    </source>
</evidence>
<sequence length="111" mass="11845">AQGSQSRWIGGADNSSQDHLERDVGCPGSNGKVLADRPFGDVCGGDLGHLCCLVCDGIAMERGHQETALIMVFVLVEDKQRTVAEEASEEPVCFAGMEDPRVTGVHRFDVG</sequence>
<feature type="compositionally biased region" description="Polar residues" evidence="1">
    <location>
        <begin position="1"/>
        <end position="15"/>
    </location>
</feature>
<name>A0ABQ5JY39_9EUKA</name>
<feature type="non-terminal residue" evidence="2">
    <location>
        <position position="1"/>
    </location>
</feature>
<comment type="caution">
    <text evidence="2">The sequence shown here is derived from an EMBL/GenBank/DDBJ whole genome shotgun (WGS) entry which is preliminary data.</text>
</comment>
<gene>
    <name evidence="2" type="ORF">ADUPG1_004287</name>
</gene>
<dbReference type="EMBL" id="BQXS01006295">
    <property type="protein sequence ID" value="GKT18996.1"/>
    <property type="molecule type" value="Genomic_DNA"/>
</dbReference>
<feature type="region of interest" description="Disordered" evidence="1">
    <location>
        <begin position="1"/>
        <end position="28"/>
    </location>
</feature>
<organism evidence="2 3">
    <name type="scientific">Aduncisulcus paluster</name>
    <dbReference type="NCBI Taxonomy" id="2918883"/>
    <lineage>
        <taxon>Eukaryota</taxon>
        <taxon>Metamonada</taxon>
        <taxon>Carpediemonas-like organisms</taxon>
        <taxon>Aduncisulcus</taxon>
    </lineage>
</organism>
<accession>A0ABQ5JY39</accession>
<reference evidence="2" key="1">
    <citation type="submission" date="2022-03" db="EMBL/GenBank/DDBJ databases">
        <title>Draft genome sequence of Aduncisulcus paluster, a free-living microaerophilic Fornicata.</title>
        <authorList>
            <person name="Yuyama I."/>
            <person name="Kume K."/>
            <person name="Tamura T."/>
            <person name="Inagaki Y."/>
            <person name="Hashimoto T."/>
        </authorList>
    </citation>
    <scope>NUCLEOTIDE SEQUENCE</scope>
    <source>
        <strain evidence="2">NY0171</strain>
    </source>
</reference>